<feature type="domain" description="UvrD-like helicase C-terminal" evidence="18">
    <location>
        <begin position="355"/>
        <end position="663"/>
    </location>
</feature>
<dbReference type="Pfam" id="PF13361">
    <property type="entry name" value="UvrD_C"/>
    <property type="match status" value="1"/>
</dbReference>
<evidence type="ECO:0000256" key="1">
    <source>
        <dbReference type="ARBA" id="ARBA00009922"/>
    </source>
</evidence>
<evidence type="ECO:0000256" key="2">
    <source>
        <dbReference type="ARBA" id="ARBA00022722"/>
    </source>
</evidence>
<evidence type="ECO:0000259" key="18">
    <source>
        <dbReference type="PROSITE" id="PS51217"/>
    </source>
</evidence>
<evidence type="ECO:0000256" key="3">
    <source>
        <dbReference type="ARBA" id="ARBA00022741"/>
    </source>
</evidence>
<evidence type="ECO:0000313" key="19">
    <source>
        <dbReference type="EMBL" id="RLV51262.1"/>
    </source>
</evidence>
<dbReference type="PROSITE" id="PS51217">
    <property type="entry name" value="UVRD_HELICASE_CTER"/>
    <property type="match status" value="1"/>
</dbReference>
<keyword evidence="6 15" id="KW-0347">Helicase</keyword>
<keyword evidence="20" id="KW-1185">Reference proteome</keyword>
<dbReference type="GO" id="GO:0005524">
    <property type="term" value="F:ATP binding"/>
    <property type="evidence" value="ECO:0007669"/>
    <property type="project" value="UniProtKB-UniRule"/>
</dbReference>
<dbReference type="InterPro" id="IPR013986">
    <property type="entry name" value="DExx_box_DNA_helicase_dom_sf"/>
</dbReference>
<dbReference type="Gene3D" id="3.40.50.300">
    <property type="entry name" value="P-loop containing nucleotide triphosphate hydrolases"/>
    <property type="match status" value="3"/>
</dbReference>
<evidence type="ECO:0000256" key="9">
    <source>
        <dbReference type="ARBA" id="ARBA00023125"/>
    </source>
</evidence>
<organism evidence="19 20">
    <name type="scientific">Nocardioides mangrovicus</name>
    <dbReference type="NCBI Taxonomy" id="2478913"/>
    <lineage>
        <taxon>Bacteria</taxon>
        <taxon>Bacillati</taxon>
        <taxon>Actinomycetota</taxon>
        <taxon>Actinomycetes</taxon>
        <taxon>Propionibacteriales</taxon>
        <taxon>Nocardioidaceae</taxon>
        <taxon>Nocardioides</taxon>
    </lineage>
</organism>
<evidence type="ECO:0000256" key="10">
    <source>
        <dbReference type="ARBA" id="ARBA00023204"/>
    </source>
</evidence>
<dbReference type="Pfam" id="PF12705">
    <property type="entry name" value="PDDEXK_1"/>
    <property type="match status" value="1"/>
</dbReference>
<keyword evidence="10" id="KW-0234">DNA repair</keyword>
<name>A0A3L8P8B1_9ACTN</name>
<keyword evidence="4" id="KW-0227">DNA damage</keyword>
<dbReference type="GO" id="GO:0005829">
    <property type="term" value="C:cytosol"/>
    <property type="evidence" value="ECO:0007669"/>
    <property type="project" value="TreeGrafter"/>
</dbReference>
<dbReference type="InterPro" id="IPR027417">
    <property type="entry name" value="P-loop_NTPase"/>
</dbReference>
<reference evidence="19 20" key="1">
    <citation type="submission" date="2018-10" db="EMBL/GenBank/DDBJ databases">
        <title>Marmoricola sp. 4Q3S-7 whole genome shotgun sequence.</title>
        <authorList>
            <person name="Li F."/>
        </authorList>
    </citation>
    <scope>NUCLEOTIDE SEQUENCE [LARGE SCALE GENOMIC DNA]</scope>
    <source>
        <strain evidence="19 20">4Q3S-7</strain>
    </source>
</reference>
<comment type="similarity">
    <text evidence="1">Belongs to the helicase family. UvrD subfamily.</text>
</comment>
<dbReference type="AlphaFoldDB" id="A0A3L8P8B1"/>
<dbReference type="SUPFAM" id="SSF52540">
    <property type="entry name" value="P-loop containing nucleoside triphosphate hydrolases"/>
    <property type="match status" value="1"/>
</dbReference>
<evidence type="ECO:0000256" key="13">
    <source>
        <dbReference type="ARBA" id="ARBA00034808"/>
    </source>
</evidence>
<comment type="catalytic activity">
    <reaction evidence="12">
        <text>Couples ATP hydrolysis with the unwinding of duplex DNA by translocating in the 3'-5' direction.</text>
        <dbReference type="EC" id="5.6.2.4"/>
    </reaction>
</comment>
<evidence type="ECO:0000256" key="11">
    <source>
        <dbReference type="ARBA" id="ARBA00023235"/>
    </source>
</evidence>
<dbReference type="CDD" id="cd17932">
    <property type="entry name" value="DEXQc_UvrD"/>
    <property type="match status" value="1"/>
</dbReference>
<dbReference type="Gene3D" id="1.10.10.160">
    <property type="match status" value="1"/>
</dbReference>
<keyword evidence="3 15" id="KW-0547">Nucleotide-binding</keyword>
<keyword evidence="11" id="KW-0413">Isomerase</keyword>
<dbReference type="Proteomes" id="UP000281708">
    <property type="component" value="Unassembled WGS sequence"/>
</dbReference>
<evidence type="ECO:0000256" key="7">
    <source>
        <dbReference type="ARBA" id="ARBA00022839"/>
    </source>
</evidence>
<evidence type="ECO:0000259" key="17">
    <source>
        <dbReference type="PROSITE" id="PS51198"/>
    </source>
</evidence>
<dbReference type="InterPro" id="IPR011335">
    <property type="entry name" value="Restrct_endonuc-II-like"/>
</dbReference>
<evidence type="ECO:0000256" key="8">
    <source>
        <dbReference type="ARBA" id="ARBA00022840"/>
    </source>
</evidence>
<dbReference type="InterPro" id="IPR011604">
    <property type="entry name" value="PDDEXK-like_dom_sf"/>
</dbReference>
<dbReference type="EC" id="5.6.2.4" evidence="13"/>
<dbReference type="PROSITE" id="PS51198">
    <property type="entry name" value="UVRD_HELICASE_ATP_BIND"/>
    <property type="match status" value="1"/>
</dbReference>
<comment type="catalytic activity">
    <reaction evidence="14">
        <text>ATP + H2O = ADP + phosphate + H(+)</text>
        <dbReference type="Rhea" id="RHEA:13065"/>
        <dbReference type="ChEBI" id="CHEBI:15377"/>
        <dbReference type="ChEBI" id="CHEBI:15378"/>
        <dbReference type="ChEBI" id="CHEBI:30616"/>
        <dbReference type="ChEBI" id="CHEBI:43474"/>
        <dbReference type="ChEBI" id="CHEBI:456216"/>
        <dbReference type="EC" id="5.6.2.4"/>
    </reaction>
</comment>
<accession>A0A3L8P8B1</accession>
<dbReference type="GO" id="GO:0003677">
    <property type="term" value="F:DNA binding"/>
    <property type="evidence" value="ECO:0007669"/>
    <property type="project" value="UniProtKB-KW"/>
</dbReference>
<dbReference type="InterPro" id="IPR014016">
    <property type="entry name" value="UvrD-like_ATP-bd"/>
</dbReference>
<keyword evidence="8 15" id="KW-0067">ATP-binding</keyword>
<evidence type="ECO:0000256" key="16">
    <source>
        <dbReference type="SAM" id="MobiDB-lite"/>
    </source>
</evidence>
<evidence type="ECO:0000256" key="12">
    <source>
        <dbReference type="ARBA" id="ARBA00034617"/>
    </source>
</evidence>
<protein>
    <recommendedName>
        <fullName evidence="13">DNA 3'-5' helicase</fullName>
        <ecNumber evidence="13">5.6.2.4</ecNumber>
    </recommendedName>
</protein>
<proteinExistence type="inferred from homology"/>
<dbReference type="EMBL" id="RDBE01000001">
    <property type="protein sequence ID" value="RLV51262.1"/>
    <property type="molecule type" value="Genomic_DNA"/>
</dbReference>
<dbReference type="PANTHER" id="PTHR11070">
    <property type="entry name" value="UVRD / RECB / PCRA DNA HELICASE FAMILY MEMBER"/>
    <property type="match status" value="1"/>
</dbReference>
<keyword evidence="9" id="KW-0238">DNA-binding</keyword>
<dbReference type="SUPFAM" id="SSF52980">
    <property type="entry name" value="Restriction endonuclease-like"/>
    <property type="match status" value="1"/>
</dbReference>
<evidence type="ECO:0000256" key="15">
    <source>
        <dbReference type="PROSITE-ProRule" id="PRU00560"/>
    </source>
</evidence>
<dbReference type="GO" id="GO:0043138">
    <property type="term" value="F:3'-5' DNA helicase activity"/>
    <property type="evidence" value="ECO:0007669"/>
    <property type="project" value="UniProtKB-EC"/>
</dbReference>
<feature type="binding site" evidence="15">
    <location>
        <begin position="39"/>
        <end position="46"/>
    </location>
    <ligand>
        <name>ATP</name>
        <dbReference type="ChEBI" id="CHEBI:30616"/>
    </ligand>
</feature>
<keyword evidence="7" id="KW-0269">Exonuclease</keyword>
<dbReference type="Gene3D" id="3.90.320.10">
    <property type="match status" value="1"/>
</dbReference>
<dbReference type="GO" id="GO:0004527">
    <property type="term" value="F:exonuclease activity"/>
    <property type="evidence" value="ECO:0007669"/>
    <property type="project" value="UniProtKB-KW"/>
</dbReference>
<evidence type="ECO:0000256" key="5">
    <source>
        <dbReference type="ARBA" id="ARBA00022801"/>
    </source>
</evidence>
<feature type="domain" description="UvrD-like helicase ATP-binding" evidence="17">
    <location>
        <begin position="18"/>
        <end position="354"/>
    </location>
</feature>
<dbReference type="InterPro" id="IPR014017">
    <property type="entry name" value="DNA_helicase_UvrD-like_C"/>
</dbReference>
<dbReference type="InterPro" id="IPR000212">
    <property type="entry name" value="DNA_helicase_UvrD/REP"/>
</dbReference>
<evidence type="ECO:0000256" key="6">
    <source>
        <dbReference type="ARBA" id="ARBA00022806"/>
    </source>
</evidence>
<sequence>MTPTMTPEELRALMRADFTFSDQQFAAITAPLAPGVVVAGAGSGKTTVMAARVVWLVATGQVRPEQVLGLTFTTKATAQLAAGIRGALRDSGLMPPREQGQDEVVEPAVATYHSYAQSLLVEHGLRIGYEPDSRLLADASRYQLATRAMHRYRAPVRHLTESPDHVVRYLLALDAEMTEHLVDPDDVRRVDAHHRPLLVAELERESRKTYRELNEKAIRAIDARGELLGLVEAYRRLKADLGLVDFSDQIALSARLARDHADVGRLEREKYAVVLLDEYQDTSVAQAVMLSRLFSGDDPGHGRGHPVTAVGDPHQAIYGWRGASVSNILQFDRSFGSVEGRTPVYPLNVNRRSDVRVLATANHLAAPLYAASDDVRPLQPKPGAEPGEIRAAVHETWDAELAALGDQVLAAHGTGTAWREIGVLTRDNAHAAAVFDALSAREVPVEIVGLKGLLRLPEVAEIVATLSLVQDVTDNAALLTLLNGPRWAIGLRDLALLGRRARELAGPAVRDRAFSDVHAELAAAVEGSDPAELAALGDALDDPGEGPYSPQALERFAALAAELRRLRAAVGEPILDLVRRIVDVCGIDVELAASVSPAATARRENLDLFVQAVAEFQAVDGPVTLTALLAWLEAEDEFGQGLDVATPSEADSVKLLTVHRAKGLEWDAVFLVGVTETKFPTNRGRSRWTTVASVMPVELRGDAEDLPQLGGHSPADLKAYAEAAKEHDGVEELRLGYVAWTRARHLLSVSCWQWKPSGRTGLGPSPYLVRTREAMAQWGATPTSWAEKPEKSTPSPYAVDGEERPFPLSHHTAEVERRREAARWVQHAEEQEEEAFEDVLVLEQVSAWDATIDRLLAEAEQAAVDAVEVPLPGSLSATALSRLRADPEAFAADLARPMPRQPSPAARFGTRFHAWVEARFDQQGMFDPEELPGQGDAGIDGEDDLAELVARFESGAFADRTPYAVEAPFALVLRHGGGPGQVVRGRIDAVYTDGDGFLLVDWKTNRQADADPLQLAVYRQAWAELHGVEPERVRAAFYYVRDDRLVEPDLVDRAALEELLSP</sequence>
<dbReference type="Pfam" id="PF00580">
    <property type="entry name" value="UvrD-helicase"/>
    <property type="match status" value="1"/>
</dbReference>
<dbReference type="OrthoDB" id="9806690at2"/>
<dbReference type="GO" id="GO:0000725">
    <property type="term" value="P:recombinational repair"/>
    <property type="evidence" value="ECO:0007669"/>
    <property type="project" value="TreeGrafter"/>
</dbReference>
<evidence type="ECO:0000256" key="14">
    <source>
        <dbReference type="ARBA" id="ARBA00048988"/>
    </source>
</evidence>
<dbReference type="PANTHER" id="PTHR11070:SF55">
    <property type="entry name" value="DNA 3'-5' HELICASE"/>
    <property type="match status" value="1"/>
</dbReference>
<evidence type="ECO:0000313" key="20">
    <source>
        <dbReference type="Proteomes" id="UP000281708"/>
    </source>
</evidence>
<dbReference type="Gene3D" id="1.10.486.10">
    <property type="entry name" value="PCRA, domain 4"/>
    <property type="match status" value="1"/>
</dbReference>
<keyword evidence="2" id="KW-0540">Nuclease</keyword>
<feature type="region of interest" description="Disordered" evidence="16">
    <location>
        <begin position="781"/>
        <end position="805"/>
    </location>
</feature>
<keyword evidence="5 15" id="KW-0378">Hydrolase</keyword>
<evidence type="ECO:0000256" key="4">
    <source>
        <dbReference type="ARBA" id="ARBA00022763"/>
    </source>
</evidence>
<comment type="caution">
    <text evidence="19">The sequence shown here is derived from an EMBL/GenBank/DDBJ whole genome shotgun (WGS) entry which is preliminary data.</text>
</comment>
<dbReference type="GO" id="GO:0033202">
    <property type="term" value="C:DNA helicase complex"/>
    <property type="evidence" value="ECO:0007669"/>
    <property type="project" value="TreeGrafter"/>
</dbReference>
<dbReference type="InterPro" id="IPR038726">
    <property type="entry name" value="PDDEXK_AddAB-type"/>
</dbReference>
<gene>
    <name evidence="19" type="ORF">D9V37_02805</name>
</gene>